<gene>
    <name evidence="2" type="ORF">DAPPUDRAFT_110848</name>
</gene>
<sequence length="533" mass="60272">MRDTLSHYLISLFVYVPRPISEYEVQNCDFKNTEAVHCGYCDKYGQEEKECFIKQRIELNTCFSTENRSRTDIFRDFGASSHMTDQQWMLRNFTPFETDSSWINGIGRPQTAVLGKENIHIVTSVNDVSKKCTISDVLYTPSIGINLFAIGFFIAEGSEVSHDISSITGWQLEALGKIMIPLQNGILTSTAVITIVEAGNVKTASENALAELRKNAQPHRPNDSGVIHNTIILELDRLAAIRKDISLEGDEVIPEEGDKRRSKKKGNFICAEQRIILSVIVPKTPTRAKEISVVSIIGPRNSFTKQSSVANHASTNEENILASESSSFATCAFSIKGEHLYLRGVLSEIERESSCGYRKLLAVARTLEYYERTGVSTHKASTIYWLTDSQNMHAGTSFELDTVKVKNLHQARLTVYGDSSITFNHSVMEQSKKFVLLKYINSLCVDKFMTWACLPGTSFDVYKIRIEKEMRINGYYHLQIVVRVLDELLPTMRCDITPKMYQDMEEVKTKQLAKVKAYMKMAEHGKWKMAELA</sequence>
<feature type="domain" description="Retrovirus-related Pol polyprotein from transposon TNT 1-94-like beta-barrel" evidence="1">
    <location>
        <begin position="76"/>
        <end position="155"/>
    </location>
</feature>
<reference evidence="2 3" key="1">
    <citation type="journal article" date="2011" name="Science">
        <title>The ecoresponsive genome of Daphnia pulex.</title>
        <authorList>
            <person name="Colbourne J.K."/>
            <person name="Pfrender M.E."/>
            <person name="Gilbert D."/>
            <person name="Thomas W.K."/>
            <person name="Tucker A."/>
            <person name="Oakley T.H."/>
            <person name="Tokishita S."/>
            <person name="Aerts A."/>
            <person name="Arnold G.J."/>
            <person name="Basu M.K."/>
            <person name="Bauer D.J."/>
            <person name="Caceres C.E."/>
            <person name="Carmel L."/>
            <person name="Casola C."/>
            <person name="Choi J.H."/>
            <person name="Detter J.C."/>
            <person name="Dong Q."/>
            <person name="Dusheyko S."/>
            <person name="Eads B.D."/>
            <person name="Frohlich T."/>
            <person name="Geiler-Samerotte K.A."/>
            <person name="Gerlach D."/>
            <person name="Hatcher P."/>
            <person name="Jogdeo S."/>
            <person name="Krijgsveld J."/>
            <person name="Kriventseva E.V."/>
            <person name="Kultz D."/>
            <person name="Laforsch C."/>
            <person name="Lindquist E."/>
            <person name="Lopez J."/>
            <person name="Manak J.R."/>
            <person name="Muller J."/>
            <person name="Pangilinan J."/>
            <person name="Patwardhan R.P."/>
            <person name="Pitluck S."/>
            <person name="Pritham E.J."/>
            <person name="Rechtsteiner A."/>
            <person name="Rho M."/>
            <person name="Rogozin I.B."/>
            <person name="Sakarya O."/>
            <person name="Salamov A."/>
            <person name="Schaack S."/>
            <person name="Shapiro H."/>
            <person name="Shiga Y."/>
            <person name="Skalitzky C."/>
            <person name="Smith Z."/>
            <person name="Souvorov A."/>
            <person name="Sung W."/>
            <person name="Tang Z."/>
            <person name="Tsuchiya D."/>
            <person name="Tu H."/>
            <person name="Vos H."/>
            <person name="Wang M."/>
            <person name="Wolf Y.I."/>
            <person name="Yamagata H."/>
            <person name="Yamada T."/>
            <person name="Ye Y."/>
            <person name="Shaw J.R."/>
            <person name="Andrews J."/>
            <person name="Crease T.J."/>
            <person name="Tang H."/>
            <person name="Lucas S.M."/>
            <person name="Robertson H.M."/>
            <person name="Bork P."/>
            <person name="Koonin E.V."/>
            <person name="Zdobnov E.M."/>
            <person name="Grigoriev I.V."/>
            <person name="Lynch M."/>
            <person name="Boore J.L."/>
        </authorList>
    </citation>
    <scope>NUCLEOTIDE SEQUENCE [LARGE SCALE GENOMIC DNA]</scope>
</reference>
<evidence type="ECO:0000313" key="2">
    <source>
        <dbReference type="EMBL" id="EFX72392.1"/>
    </source>
</evidence>
<dbReference type="Pfam" id="PF22936">
    <property type="entry name" value="Pol_BBD"/>
    <property type="match status" value="1"/>
</dbReference>
<evidence type="ECO:0000259" key="1">
    <source>
        <dbReference type="Pfam" id="PF22936"/>
    </source>
</evidence>
<keyword evidence="3" id="KW-1185">Reference proteome</keyword>
<dbReference type="InterPro" id="IPR054722">
    <property type="entry name" value="PolX-like_BBD"/>
</dbReference>
<proteinExistence type="predicted"/>
<organism evidence="2 3">
    <name type="scientific">Daphnia pulex</name>
    <name type="common">Water flea</name>
    <dbReference type="NCBI Taxonomy" id="6669"/>
    <lineage>
        <taxon>Eukaryota</taxon>
        <taxon>Metazoa</taxon>
        <taxon>Ecdysozoa</taxon>
        <taxon>Arthropoda</taxon>
        <taxon>Crustacea</taxon>
        <taxon>Branchiopoda</taxon>
        <taxon>Diplostraca</taxon>
        <taxon>Cladocera</taxon>
        <taxon>Anomopoda</taxon>
        <taxon>Daphniidae</taxon>
        <taxon>Daphnia</taxon>
    </lineage>
</organism>
<dbReference type="EMBL" id="GL732600">
    <property type="protein sequence ID" value="EFX72392.1"/>
    <property type="molecule type" value="Genomic_DNA"/>
</dbReference>
<dbReference type="AlphaFoldDB" id="E9H7C0"/>
<dbReference type="Proteomes" id="UP000000305">
    <property type="component" value="Unassembled WGS sequence"/>
</dbReference>
<dbReference type="InParanoid" id="E9H7C0"/>
<dbReference type="HOGENOM" id="CLU_511195_0_0_1"/>
<dbReference type="KEGG" id="dpx:DAPPUDRAFT_110848"/>
<evidence type="ECO:0000313" key="3">
    <source>
        <dbReference type="Proteomes" id="UP000000305"/>
    </source>
</evidence>
<protein>
    <recommendedName>
        <fullName evidence="1">Retrovirus-related Pol polyprotein from transposon TNT 1-94-like beta-barrel domain-containing protein</fullName>
    </recommendedName>
</protein>
<name>E9H7C0_DAPPU</name>
<accession>E9H7C0</accession>
<dbReference type="OrthoDB" id="8067992at2759"/>